<feature type="non-terminal residue" evidence="3">
    <location>
        <position position="1"/>
    </location>
</feature>
<dbReference type="AlphaFoldDB" id="A0AAD7HWS2"/>
<feature type="compositionally biased region" description="Low complexity" evidence="1">
    <location>
        <begin position="157"/>
        <end position="168"/>
    </location>
</feature>
<reference evidence="3" key="1">
    <citation type="submission" date="2023-03" db="EMBL/GenBank/DDBJ databases">
        <title>Massive genome expansion in bonnet fungi (Mycena s.s.) driven by repeated elements and novel gene families across ecological guilds.</title>
        <authorList>
            <consortium name="Lawrence Berkeley National Laboratory"/>
            <person name="Harder C.B."/>
            <person name="Miyauchi S."/>
            <person name="Viragh M."/>
            <person name="Kuo A."/>
            <person name="Thoen E."/>
            <person name="Andreopoulos B."/>
            <person name="Lu D."/>
            <person name="Skrede I."/>
            <person name="Drula E."/>
            <person name="Henrissat B."/>
            <person name="Morin E."/>
            <person name="Kohler A."/>
            <person name="Barry K."/>
            <person name="LaButti K."/>
            <person name="Morin E."/>
            <person name="Salamov A."/>
            <person name="Lipzen A."/>
            <person name="Mereny Z."/>
            <person name="Hegedus B."/>
            <person name="Baldrian P."/>
            <person name="Stursova M."/>
            <person name="Weitz H."/>
            <person name="Taylor A."/>
            <person name="Grigoriev I.V."/>
            <person name="Nagy L.G."/>
            <person name="Martin F."/>
            <person name="Kauserud H."/>
        </authorList>
    </citation>
    <scope>NUCLEOTIDE SEQUENCE</scope>
    <source>
        <strain evidence="3">CBHHK188m</strain>
    </source>
</reference>
<name>A0AAD7HWS2_9AGAR</name>
<dbReference type="GO" id="GO:0046983">
    <property type="term" value="F:protein dimerization activity"/>
    <property type="evidence" value="ECO:0007669"/>
    <property type="project" value="InterPro"/>
</dbReference>
<proteinExistence type="predicted"/>
<evidence type="ECO:0000313" key="3">
    <source>
        <dbReference type="EMBL" id="KAJ7730112.1"/>
    </source>
</evidence>
<dbReference type="Proteomes" id="UP001215280">
    <property type="component" value="Unassembled WGS sequence"/>
</dbReference>
<protein>
    <submittedName>
        <fullName evidence="3">Ribonuclease H-like domain-containing protein</fullName>
    </submittedName>
</protein>
<dbReference type="Pfam" id="PF05699">
    <property type="entry name" value="Dimer_Tnp_hAT"/>
    <property type="match status" value="1"/>
</dbReference>
<evidence type="ECO:0000256" key="1">
    <source>
        <dbReference type="SAM" id="MobiDB-lite"/>
    </source>
</evidence>
<keyword evidence="4" id="KW-1185">Reference proteome</keyword>
<dbReference type="PANTHER" id="PTHR23272">
    <property type="entry name" value="BED FINGER-RELATED"/>
    <property type="match status" value="1"/>
</dbReference>
<dbReference type="InterPro" id="IPR012337">
    <property type="entry name" value="RNaseH-like_sf"/>
</dbReference>
<feature type="domain" description="HAT C-terminal dimerisation" evidence="2">
    <location>
        <begin position="201"/>
        <end position="279"/>
    </location>
</feature>
<dbReference type="PANTHER" id="PTHR23272:SF104">
    <property type="entry name" value="HAT FAMILY DIMERISATION DOMAIN CONTAINING PROTEIN, EXPRESSED"/>
    <property type="match status" value="1"/>
</dbReference>
<accession>A0AAD7HWS2</accession>
<organism evidence="3 4">
    <name type="scientific">Mycena maculata</name>
    <dbReference type="NCBI Taxonomy" id="230809"/>
    <lineage>
        <taxon>Eukaryota</taxon>
        <taxon>Fungi</taxon>
        <taxon>Dikarya</taxon>
        <taxon>Basidiomycota</taxon>
        <taxon>Agaricomycotina</taxon>
        <taxon>Agaricomycetes</taxon>
        <taxon>Agaricomycetidae</taxon>
        <taxon>Agaricales</taxon>
        <taxon>Marasmiineae</taxon>
        <taxon>Mycenaceae</taxon>
        <taxon>Mycena</taxon>
    </lineage>
</organism>
<gene>
    <name evidence="3" type="ORF">DFH07DRAFT_756481</name>
</gene>
<dbReference type="SUPFAM" id="SSF53098">
    <property type="entry name" value="Ribonuclease H-like"/>
    <property type="match status" value="1"/>
</dbReference>
<comment type="caution">
    <text evidence="3">The sequence shown here is derived from an EMBL/GenBank/DDBJ whole genome shotgun (WGS) entry which is preliminary data.</text>
</comment>
<dbReference type="EMBL" id="JARJLG010000193">
    <property type="protein sequence ID" value="KAJ7730112.1"/>
    <property type="molecule type" value="Genomic_DNA"/>
</dbReference>
<evidence type="ECO:0000313" key="4">
    <source>
        <dbReference type="Proteomes" id="UP001215280"/>
    </source>
</evidence>
<feature type="region of interest" description="Disordered" evidence="1">
    <location>
        <begin position="153"/>
        <end position="190"/>
    </location>
</feature>
<dbReference type="InterPro" id="IPR008906">
    <property type="entry name" value="HATC_C_dom"/>
</dbReference>
<sequence length="316" mass="36203">VDQFISEIVANERDREKSDKLEALQLTADEWNWIDLFLNVLQVWPPHSKMHSTSSHPIYGPLPALEKLHAEWTSKGSKEKYFPFHEAIEAALYKVDEYYKKTGNSNSYVLAMVLDPRRKLAYFEKHWPKSLQASAKKALEKMFKERYTQLQVNSDKSAPTTSTRAAPAQMKHRRCSTPTDDVDMGSTSATHIDPTRPWLDEFNEYLQARETVPAGMSTIEWWGRNYHRYPVWGSLARDYLAIMASSVSSERAFSSAGITISKRRNHLKGDIVEALQCLKCLIRKDLLFREPVIFKEGEDDEVEAGGRVSNRPAGTF</sequence>
<evidence type="ECO:0000259" key="2">
    <source>
        <dbReference type="Pfam" id="PF05699"/>
    </source>
</evidence>